<dbReference type="SUPFAM" id="SSF81342">
    <property type="entry name" value="Transmembrane di-heme cytochromes"/>
    <property type="match status" value="1"/>
</dbReference>
<dbReference type="GO" id="GO:0005886">
    <property type="term" value="C:plasma membrane"/>
    <property type="evidence" value="ECO:0007669"/>
    <property type="project" value="UniProtKB-SubCell"/>
</dbReference>
<accession>A0A162T191</accession>
<evidence type="ECO:0000259" key="7">
    <source>
        <dbReference type="Pfam" id="PF01292"/>
    </source>
</evidence>
<dbReference type="InterPro" id="IPR051542">
    <property type="entry name" value="Hydrogenase_cytochrome"/>
</dbReference>
<dbReference type="InterPro" id="IPR016174">
    <property type="entry name" value="Di-haem_cyt_TM"/>
</dbReference>
<dbReference type="PANTHER" id="PTHR30485">
    <property type="entry name" value="NI/FE-HYDROGENASE 1 B-TYPE CYTOCHROME SUBUNIT"/>
    <property type="match status" value="1"/>
</dbReference>
<evidence type="ECO:0000256" key="6">
    <source>
        <dbReference type="SAM" id="Phobius"/>
    </source>
</evidence>
<dbReference type="Pfam" id="PF01292">
    <property type="entry name" value="Ni_hydr_CYTB"/>
    <property type="match status" value="1"/>
</dbReference>
<dbReference type="AlphaFoldDB" id="A0A162T191"/>
<dbReference type="GO" id="GO:0020037">
    <property type="term" value="F:heme binding"/>
    <property type="evidence" value="ECO:0007669"/>
    <property type="project" value="TreeGrafter"/>
</dbReference>
<comment type="subcellular location">
    <subcellularLocation>
        <location evidence="1">Cell membrane</location>
        <topology evidence="1">Multi-pass membrane protein</topology>
    </subcellularLocation>
</comment>
<dbReference type="STRING" id="1763535.LPB072_01980"/>
<keyword evidence="2" id="KW-1003">Cell membrane</keyword>
<keyword evidence="10" id="KW-1185">Reference proteome</keyword>
<dbReference type="EMBL" id="CP017476">
    <property type="protein sequence ID" value="AOW11814.1"/>
    <property type="molecule type" value="Genomic_DNA"/>
</dbReference>
<feature type="transmembrane region" description="Helical" evidence="6">
    <location>
        <begin position="38"/>
        <end position="59"/>
    </location>
</feature>
<dbReference type="RefSeq" id="WP_066089083.1">
    <property type="nucleotide sequence ID" value="NZ_CP017476.1"/>
</dbReference>
<dbReference type="GO" id="GO:0009055">
    <property type="term" value="F:electron transfer activity"/>
    <property type="evidence" value="ECO:0007669"/>
    <property type="project" value="InterPro"/>
</dbReference>
<evidence type="ECO:0000256" key="1">
    <source>
        <dbReference type="ARBA" id="ARBA00004651"/>
    </source>
</evidence>
<evidence type="ECO:0000256" key="4">
    <source>
        <dbReference type="ARBA" id="ARBA00022989"/>
    </source>
</evidence>
<feature type="transmembrane region" description="Helical" evidence="6">
    <location>
        <begin position="12"/>
        <end position="32"/>
    </location>
</feature>
<evidence type="ECO:0000256" key="5">
    <source>
        <dbReference type="ARBA" id="ARBA00023136"/>
    </source>
</evidence>
<keyword evidence="4 6" id="KW-1133">Transmembrane helix</keyword>
<dbReference type="OrthoDB" id="196472at2"/>
<sequence>MYATRIWDLPTRLFHWALAICVVGLVVTANIGGNAMNWHFRFGYSVLTLLLFRISWGFVGGRWSRFVSFVYSPASLLRHLRGESPATFTAGHSPTGALSVFAMLLVLLAQVGSGLFADDDIAFAGPLSALVSGDTVSLATGYHKEVGKVILIVLVALHLLAIAYYKWVRKEDLVRPMFAGDKVLSTPVEPSKDTAATRLLALGLLLLCAYGVNRLIEFGASSGF</sequence>
<dbReference type="Proteomes" id="UP000185680">
    <property type="component" value="Chromosome"/>
</dbReference>
<evidence type="ECO:0000256" key="3">
    <source>
        <dbReference type="ARBA" id="ARBA00022692"/>
    </source>
</evidence>
<proteinExistence type="predicted"/>
<feature type="domain" description="Cytochrome b561 bacterial/Ni-hydrogenase" evidence="7">
    <location>
        <begin position="7"/>
        <end position="180"/>
    </location>
</feature>
<reference evidence="9 10" key="1">
    <citation type="submission" date="2016-02" db="EMBL/GenBank/DDBJ databases">
        <title>Draft genome sequence of Hydrogenophaga sp. LPB0072.</title>
        <authorList>
            <person name="Shin S.-K."/>
            <person name="Yi H."/>
        </authorList>
    </citation>
    <scope>NUCLEOTIDE SEQUENCE [LARGE SCALE GENOMIC DNA]</scope>
    <source>
        <strain evidence="9 10">LPB0072</strain>
    </source>
</reference>
<keyword evidence="3 6" id="KW-0812">Transmembrane</keyword>
<dbReference type="PANTHER" id="PTHR30485:SF2">
    <property type="entry name" value="BLL0597 PROTEIN"/>
    <property type="match status" value="1"/>
</dbReference>
<evidence type="ECO:0000256" key="2">
    <source>
        <dbReference type="ARBA" id="ARBA00022475"/>
    </source>
</evidence>
<dbReference type="Gene3D" id="1.20.950.20">
    <property type="entry name" value="Transmembrane di-heme cytochromes, Chain C"/>
    <property type="match status" value="1"/>
</dbReference>
<evidence type="ECO:0000313" key="10">
    <source>
        <dbReference type="Proteomes" id="UP000185657"/>
    </source>
</evidence>
<evidence type="ECO:0000313" key="11">
    <source>
        <dbReference type="Proteomes" id="UP000185680"/>
    </source>
</evidence>
<dbReference type="Proteomes" id="UP000185657">
    <property type="component" value="Unassembled WGS sequence"/>
</dbReference>
<evidence type="ECO:0000313" key="8">
    <source>
        <dbReference type="EMBL" id="AOW11814.1"/>
    </source>
</evidence>
<dbReference type="InterPro" id="IPR011577">
    <property type="entry name" value="Cyt_b561_bac/Ni-Hgenase"/>
</dbReference>
<organism evidence="8 11">
    <name type="scientific">Hydrogenophaga crassostreae</name>
    <dbReference type="NCBI Taxonomy" id="1763535"/>
    <lineage>
        <taxon>Bacteria</taxon>
        <taxon>Pseudomonadati</taxon>
        <taxon>Pseudomonadota</taxon>
        <taxon>Betaproteobacteria</taxon>
        <taxon>Burkholderiales</taxon>
        <taxon>Comamonadaceae</taxon>
        <taxon>Hydrogenophaga</taxon>
    </lineage>
</organism>
<keyword evidence="5 6" id="KW-0472">Membrane</keyword>
<dbReference type="KEGG" id="hyl:LPB072_01980"/>
<feature type="transmembrane region" description="Helical" evidence="6">
    <location>
        <begin position="97"/>
        <end position="117"/>
    </location>
</feature>
<evidence type="ECO:0000313" key="9">
    <source>
        <dbReference type="EMBL" id="OAD42338.1"/>
    </source>
</evidence>
<reference evidence="8 11" key="2">
    <citation type="submission" date="2016-10" db="EMBL/GenBank/DDBJ databases">
        <title>Hydorgenophaga sp. LPB0072 isolated from gastropod.</title>
        <authorList>
            <person name="Kim E."/>
            <person name="Yi H."/>
        </authorList>
    </citation>
    <scope>NUCLEOTIDE SEQUENCE [LARGE SCALE GENOMIC DNA]</scope>
    <source>
        <strain evidence="8 11">LPB0072</strain>
    </source>
</reference>
<protein>
    <submittedName>
        <fullName evidence="8">Cytochrome B</fullName>
    </submittedName>
</protein>
<name>A0A162T191_9BURK</name>
<dbReference type="GO" id="GO:0022904">
    <property type="term" value="P:respiratory electron transport chain"/>
    <property type="evidence" value="ECO:0007669"/>
    <property type="project" value="InterPro"/>
</dbReference>
<feature type="transmembrane region" description="Helical" evidence="6">
    <location>
        <begin position="149"/>
        <end position="167"/>
    </location>
</feature>
<dbReference type="EMBL" id="LVWD01000009">
    <property type="protein sequence ID" value="OAD42338.1"/>
    <property type="molecule type" value="Genomic_DNA"/>
</dbReference>
<gene>
    <name evidence="8" type="ORF">LPB072_01980</name>
    <name evidence="9" type="ORF">LPB72_08970</name>
</gene>